<dbReference type="EMBL" id="JBHTEK010000006">
    <property type="protein sequence ID" value="MFC7671213.1"/>
    <property type="molecule type" value="Genomic_DNA"/>
</dbReference>
<accession>A0ABW2UCE0</accession>
<sequence length="109" mass="11630">MDWIKMYGSTGSDKDVTGFQTFTYAEMKAAADVAHFAGKRIAIHSYGPDGARDAVRAGANSVEHAVDVDNATLALMARQGTFTCPLWSTTATTSPTGRNMATTRPRSPT</sequence>
<dbReference type="Pfam" id="PF01979">
    <property type="entry name" value="Amidohydro_1"/>
    <property type="match status" value="1"/>
</dbReference>
<organism evidence="3 4">
    <name type="scientific">Hymenobacter humi</name>
    <dbReference type="NCBI Taxonomy" id="1411620"/>
    <lineage>
        <taxon>Bacteria</taxon>
        <taxon>Pseudomonadati</taxon>
        <taxon>Bacteroidota</taxon>
        <taxon>Cytophagia</taxon>
        <taxon>Cytophagales</taxon>
        <taxon>Hymenobacteraceae</taxon>
        <taxon>Hymenobacter</taxon>
    </lineage>
</organism>
<evidence type="ECO:0000313" key="3">
    <source>
        <dbReference type="EMBL" id="MFC7671213.1"/>
    </source>
</evidence>
<protein>
    <submittedName>
        <fullName evidence="3">Amidohydrolase family protein</fullName>
    </submittedName>
</protein>
<reference evidence="4" key="1">
    <citation type="journal article" date="2019" name="Int. J. Syst. Evol. Microbiol.">
        <title>The Global Catalogue of Microorganisms (GCM) 10K type strain sequencing project: providing services to taxonomists for standard genome sequencing and annotation.</title>
        <authorList>
            <consortium name="The Broad Institute Genomics Platform"/>
            <consortium name="The Broad Institute Genome Sequencing Center for Infectious Disease"/>
            <person name="Wu L."/>
            <person name="Ma J."/>
        </authorList>
    </citation>
    <scope>NUCLEOTIDE SEQUENCE [LARGE SCALE GENOMIC DNA]</scope>
    <source>
        <strain evidence="4">JCM 19635</strain>
    </source>
</reference>
<dbReference type="Gene3D" id="3.20.20.140">
    <property type="entry name" value="Metal-dependent hydrolases"/>
    <property type="match status" value="1"/>
</dbReference>
<dbReference type="Proteomes" id="UP001596513">
    <property type="component" value="Unassembled WGS sequence"/>
</dbReference>
<dbReference type="InterPro" id="IPR006680">
    <property type="entry name" value="Amidohydro-rel"/>
</dbReference>
<dbReference type="InterPro" id="IPR051781">
    <property type="entry name" value="Metallo-dep_Hydrolase"/>
</dbReference>
<evidence type="ECO:0000256" key="1">
    <source>
        <dbReference type="SAM" id="MobiDB-lite"/>
    </source>
</evidence>
<feature type="region of interest" description="Disordered" evidence="1">
    <location>
        <begin position="87"/>
        <end position="109"/>
    </location>
</feature>
<evidence type="ECO:0000313" key="4">
    <source>
        <dbReference type="Proteomes" id="UP001596513"/>
    </source>
</evidence>
<dbReference type="PANTHER" id="PTHR43135">
    <property type="entry name" value="ALPHA-D-RIBOSE 1-METHYLPHOSPHONATE 5-TRIPHOSPHATE DIPHOSPHATASE"/>
    <property type="match status" value="1"/>
</dbReference>
<dbReference type="RefSeq" id="WP_380207202.1">
    <property type="nucleotide sequence ID" value="NZ_JBHTEK010000006.1"/>
</dbReference>
<dbReference type="SUPFAM" id="SSF51556">
    <property type="entry name" value="Metallo-dependent hydrolases"/>
    <property type="match status" value="1"/>
</dbReference>
<name>A0ABW2UCE0_9BACT</name>
<evidence type="ECO:0000259" key="2">
    <source>
        <dbReference type="Pfam" id="PF01979"/>
    </source>
</evidence>
<dbReference type="PANTHER" id="PTHR43135:SF3">
    <property type="entry name" value="ALPHA-D-RIBOSE 1-METHYLPHOSPHONATE 5-TRIPHOSPHATE DIPHOSPHATASE"/>
    <property type="match status" value="1"/>
</dbReference>
<dbReference type="InterPro" id="IPR032466">
    <property type="entry name" value="Metal_Hydrolase"/>
</dbReference>
<feature type="domain" description="Amidohydrolase-related" evidence="2">
    <location>
        <begin position="19"/>
        <end position="82"/>
    </location>
</feature>
<gene>
    <name evidence="3" type="ORF">ACFQT0_30305</name>
</gene>
<keyword evidence="4" id="KW-1185">Reference proteome</keyword>
<proteinExistence type="predicted"/>
<comment type="caution">
    <text evidence="3">The sequence shown here is derived from an EMBL/GenBank/DDBJ whole genome shotgun (WGS) entry which is preliminary data.</text>
</comment>